<feature type="region of interest" description="Disordered" evidence="1">
    <location>
        <begin position="89"/>
        <end position="125"/>
    </location>
</feature>
<proteinExistence type="predicted"/>
<evidence type="ECO:0000313" key="2">
    <source>
        <dbReference type="EMBL" id="KAA1073623.1"/>
    </source>
</evidence>
<accession>A0A5B0MBM4</accession>
<dbReference type="EMBL" id="VSWC01000158">
    <property type="protein sequence ID" value="KAA1073623.1"/>
    <property type="molecule type" value="Genomic_DNA"/>
</dbReference>
<evidence type="ECO:0000313" key="3">
    <source>
        <dbReference type="Proteomes" id="UP000324748"/>
    </source>
</evidence>
<comment type="caution">
    <text evidence="2">The sequence shown here is derived from an EMBL/GenBank/DDBJ whole genome shotgun (WGS) entry which is preliminary data.</text>
</comment>
<gene>
    <name evidence="2" type="ORF">PGT21_018853</name>
</gene>
<feature type="region of interest" description="Disordered" evidence="1">
    <location>
        <begin position="1"/>
        <end position="41"/>
    </location>
</feature>
<organism evidence="2 3">
    <name type="scientific">Puccinia graminis f. sp. tritici</name>
    <dbReference type="NCBI Taxonomy" id="56615"/>
    <lineage>
        <taxon>Eukaryota</taxon>
        <taxon>Fungi</taxon>
        <taxon>Dikarya</taxon>
        <taxon>Basidiomycota</taxon>
        <taxon>Pucciniomycotina</taxon>
        <taxon>Pucciniomycetes</taxon>
        <taxon>Pucciniales</taxon>
        <taxon>Pucciniaceae</taxon>
        <taxon>Puccinia</taxon>
    </lineage>
</organism>
<reference evidence="2 3" key="1">
    <citation type="submission" date="2019-05" db="EMBL/GenBank/DDBJ databases">
        <title>Emergence of the Ug99 lineage of the wheat stem rust pathogen through somatic hybridization.</title>
        <authorList>
            <person name="Li F."/>
            <person name="Upadhyaya N.M."/>
            <person name="Sperschneider J."/>
            <person name="Matny O."/>
            <person name="Nguyen-Phuc H."/>
            <person name="Mago R."/>
            <person name="Raley C."/>
            <person name="Miller M.E."/>
            <person name="Silverstein K.A.T."/>
            <person name="Henningsen E."/>
            <person name="Hirsch C.D."/>
            <person name="Visser B."/>
            <person name="Pretorius Z.A."/>
            <person name="Steffenson B.J."/>
            <person name="Schwessinger B."/>
            <person name="Dodds P.N."/>
            <person name="Figueroa M."/>
        </authorList>
    </citation>
    <scope>NUCLEOTIDE SEQUENCE [LARGE SCALE GENOMIC DNA]</scope>
    <source>
        <strain evidence="2">21-0</strain>
    </source>
</reference>
<sequence length="195" mass="21348">MDLEADRPVGEQAASTRLFHAFGRRPAPGAPGSRSSYLSKSMKRHRPLPTGVSHLAFDLAHVNQAEFIYCMLQAQVLNNGYHTGPLSGGAASLDMKDTSPPPPLLRARQSNPSPSTAPAPRNLRRPAKGIFFGPTACIPKQCIIIDLTQARQCPHFTSSASHQYRFTHKGMRLFAVKGTNFHVSPILEDEDDVSY</sequence>
<dbReference type="Proteomes" id="UP000324748">
    <property type="component" value="Unassembled WGS sequence"/>
</dbReference>
<protein>
    <submittedName>
        <fullName evidence="2">Uncharacterized protein</fullName>
    </submittedName>
</protein>
<evidence type="ECO:0000256" key="1">
    <source>
        <dbReference type="SAM" id="MobiDB-lite"/>
    </source>
</evidence>
<name>A0A5B0MBM4_PUCGR</name>
<keyword evidence="3" id="KW-1185">Reference proteome</keyword>
<dbReference type="AlphaFoldDB" id="A0A5B0MBM4"/>